<dbReference type="PANTHER" id="PTHR31576">
    <property type="entry name" value="TATA BOX-BINDING PROTEIN-ASSOCIATED FACTOR RNA POLYMERASE I SUBUNIT B"/>
    <property type="match status" value="1"/>
</dbReference>
<name>A0A443SGN3_9ACAR</name>
<evidence type="ECO:0000313" key="12">
    <source>
        <dbReference type="Proteomes" id="UP000288716"/>
    </source>
</evidence>
<gene>
    <name evidence="11" type="ORF">B4U80_00171</name>
</gene>
<dbReference type="InterPro" id="IPR033599">
    <property type="entry name" value="TAF1B/Rrn7"/>
</dbReference>
<sequence>MDASDVCLNCGASAFEEEDGLYFCTVCQTQRQGRTQEVLHDFESQNIESGEVSQKRKKKEISTGILWTTTEAFNHVLLSQVHALIDTQLVSNEFKQTVLTIWCCYLKYCEIAFVENGKNITPKLHPAARFRDVQITRNRCTQVPLYKNARSSSPKRRRLRFGNRVLQVHNLRDESMSDLSDEEVTRKYTSAPLRKTVSQRLFSTDIRRQIRDVVYGDYEAFSEFIETDTSDEDENLTTRYKKLKTLYNSGYLTNTKHIHSSSDCFIGILTLPKTIALLNLAMRLSNENIFTGDLLQLINKGCIPYFNALLTFPKDWKVLSTDCRTFVPTSSPTFQNIDTLTVKLANAIKINYLPSFNLIPLIERYVNDLNLPSDIVRIMHFQNVFETEIFSKMLTKKVSEMKRLPPLETIALMSIVLMLKRLFGLDGKCEYFLSRVAEKSSSNFIWKDWEQYSRLRLDCLKSYYLPLHNQ</sequence>
<dbReference type="PANTHER" id="PTHR31576:SF2">
    <property type="entry name" value="TATA BOX-BINDING PROTEIN-ASSOCIATED FACTOR RNA POLYMERASE I SUBUNIT B"/>
    <property type="match status" value="1"/>
</dbReference>
<dbReference type="GO" id="GO:0001164">
    <property type="term" value="F:RNA polymerase I core promoter sequence-specific DNA binding"/>
    <property type="evidence" value="ECO:0007669"/>
    <property type="project" value="InterPro"/>
</dbReference>
<evidence type="ECO:0000256" key="7">
    <source>
        <dbReference type="ARBA" id="ARBA00023125"/>
    </source>
</evidence>
<evidence type="ECO:0000256" key="2">
    <source>
        <dbReference type="ARBA" id="ARBA00006899"/>
    </source>
</evidence>
<dbReference type="STRING" id="299467.A0A443SGN3"/>
<dbReference type="GO" id="GO:0070860">
    <property type="term" value="C:RNA polymerase I core factor complex"/>
    <property type="evidence" value="ECO:0007669"/>
    <property type="project" value="InterPro"/>
</dbReference>
<keyword evidence="12" id="KW-1185">Reference proteome</keyword>
<evidence type="ECO:0000256" key="3">
    <source>
        <dbReference type="ARBA" id="ARBA00022723"/>
    </source>
</evidence>
<comment type="caution">
    <text evidence="11">The sequence shown here is derived from an EMBL/GenBank/DDBJ whole genome shotgun (WGS) entry which is preliminary data.</text>
</comment>
<keyword evidence="7" id="KW-0238">DNA-binding</keyword>
<evidence type="ECO:0000256" key="4">
    <source>
        <dbReference type="ARBA" id="ARBA00022771"/>
    </source>
</evidence>
<dbReference type="EMBL" id="NCKV01002561">
    <property type="protein sequence ID" value="RWS26680.1"/>
    <property type="molecule type" value="Genomic_DNA"/>
</dbReference>
<evidence type="ECO:0000256" key="1">
    <source>
        <dbReference type="ARBA" id="ARBA00004604"/>
    </source>
</evidence>
<keyword evidence="8" id="KW-0804">Transcription</keyword>
<keyword evidence="9" id="KW-0539">Nucleus</keyword>
<accession>A0A443SGN3</accession>
<feature type="domain" description="Rrn7/TAF1B C-terminal cyclin" evidence="10">
    <location>
        <begin position="343"/>
        <end position="451"/>
    </location>
</feature>
<evidence type="ECO:0000256" key="6">
    <source>
        <dbReference type="ARBA" id="ARBA00023015"/>
    </source>
</evidence>
<evidence type="ECO:0000256" key="5">
    <source>
        <dbReference type="ARBA" id="ARBA00022833"/>
    </source>
</evidence>
<evidence type="ECO:0000256" key="9">
    <source>
        <dbReference type="ARBA" id="ARBA00023242"/>
    </source>
</evidence>
<dbReference type="GO" id="GO:0042790">
    <property type="term" value="P:nucleolar large rRNA transcription by RNA polymerase I"/>
    <property type="evidence" value="ECO:0007669"/>
    <property type="project" value="TreeGrafter"/>
</dbReference>
<proteinExistence type="inferred from homology"/>
<evidence type="ECO:0000313" key="11">
    <source>
        <dbReference type="EMBL" id="RWS26680.1"/>
    </source>
</evidence>
<keyword evidence="5" id="KW-0862">Zinc</keyword>
<keyword evidence="6" id="KW-0805">Transcription regulation</keyword>
<dbReference type="Pfam" id="PF20645">
    <property type="entry name" value="Rrn7_cyclin_C"/>
    <property type="match status" value="1"/>
</dbReference>
<organism evidence="11 12">
    <name type="scientific">Leptotrombidium deliense</name>
    <dbReference type="NCBI Taxonomy" id="299467"/>
    <lineage>
        <taxon>Eukaryota</taxon>
        <taxon>Metazoa</taxon>
        <taxon>Ecdysozoa</taxon>
        <taxon>Arthropoda</taxon>
        <taxon>Chelicerata</taxon>
        <taxon>Arachnida</taxon>
        <taxon>Acari</taxon>
        <taxon>Acariformes</taxon>
        <taxon>Trombidiformes</taxon>
        <taxon>Prostigmata</taxon>
        <taxon>Anystina</taxon>
        <taxon>Parasitengona</taxon>
        <taxon>Trombiculoidea</taxon>
        <taxon>Trombiculidae</taxon>
        <taxon>Leptotrombidium</taxon>
    </lineage>
</organism>
<dbReference type="GO" id="GO:0005668">
    <property type="term" value="C:RNA polymerase transcription factor SL1 complex"/>
    <property type="evidence" value="ECO:0007669"/>
    <property type="project" value="TreeGrafter"/>
</dbReference>
<comment type="subcellular location">
    <subcellularLocation>
        <location evidence="1">Nucleus</location>
        <location evidence="1">Nucleolus</location>
    </subcellularLocation>
</comment>
<dbReference type="VEuPathDB" id="VectorBase:LDEU005360"/>
<reference evidence="11 12" key="1">
    <citation type="journal article" date="2018" name="Gigascience">
        <title>Genomes of trombidid mites reveal novel predicted allergens and laterally-transferred genes associated with secondary metabolism.</title>
        <authorList>
            <person name="Dong X."/>
            <person name="Chaisiri K."/>
            <person name="Xia D."/>
            <person name="Armstrong S.D."/>
            <person name="Fang Y."/>
            <person name="Donnelly M.J."/>
            <person name="Kadowaki T."/>
            <person name="McGarry J.W."/>
            <person name="Darby A.C."/>
            <person name="Makepeace B.L."/>
        </authorList>
    </citation>
    <scope>NUCLEOTIDE SEQUENCE [LARGE SCALE GENOMIC DNA]</scope>
    <source>
        <strain evidence="11">UoL-UT</strain>
    </source>
</reference>
<keyword evidence="3" id="KW-0479">Metal-binding</keyword>
<protein>
    <submittedName>
        <fullName evidence="11">TATA box-binding protein-associated factor RNA polymerase I subunit B-like protein</fullName>
    </submittedName>
</protein>
<dbReference type="AlphaFoldDB" id="A0A443SGN3"/>
<comment type="similarity">
    <text evidence="2">Belongs to the RRN7/TAF1B family.</text>
</comment>
<evidence type="ECO:0000259" key="10">
    <source>
        <dbReference type="Pfam" id="PF20645"/>
    </source>
</evidence>
<evidence type="ECO:0000256" key="8">
    <source>
        <dbReference type="ARBA" id="ARBA00023163"/>
    </source>
</evidence>
<dbReference type="InterPro" id="IPR048538">
    <property type="entry name" value="Rrn7_cyclin_C"/>
</dbReference>
<dbReference type="Proteomes" id="UP000288716">
    <property type="component" value="Unassembled WGS sequence"/>
</dbReference>
<dbReference type="OrthoDB" id="6511180at2759"/>
<keyword evidence="4" id="KW-0863">Zinc-finger</keyword>
<dbReference type="GO" id="GO:0008270">
    <property type="term" value="F:zinc ion binding"/>
    <property type="evidence" value="ECO:0007669"/>
    <property type="project" value="UniProtKB-KW"/>
</dbReference>